<dbReference type="InterPro" id="IPR024072">
    <property type="entry name" value="DHFR-like_dom_sf"/>
</dbReference>
<dbReference type="GeneID" id="95801483"/>
<dbReference type="PANTHER" id="PTHR38011:SF11">
    <property type="entry name" value="2,5-DIAMINO-6-RIBOSYLAMINO-4(3H)-PYRIMIDINONE 5'-PHOSPHATE REDUCTASE"/>
    <property type="match status" value="1"/>
</dbReference>
<reference evidence="2 3" key="1">
    <citation type="submission" date="2016-06" db="EMBL/GenBank/DDBJ databases">
        <authorList>
            <person name="Kjaerup R.B."/>
            <person name="Dalgaard T.S."/>
            <person name="Juul-Madsen H.R."/>
        </authorList>
    </citation>
    <scope>NUCLEOTIDE SEQUENCE [LARGE SCALE GENOMIC DNA]</scope>
    <source>
        <strain evidence="2 3">DSM 43913</strain>
    </source>
</reference>
<evidence type="ECO:0000259" key="1">
    <source>
        <dbReference type="Pfam" id="PF01872"/>
    </source>
</evidence>
<accession>A0A1C5G6P1</accession>
<dbReference type="GO" id="GO:0009231">
    <property type="term" value="P:riboflavin biosynthetic process"/>
    <property type="evidence" value="ECO:0007669"/>
    <property type="project" value="InterPro"/>
</dbReference>
<dbReference type="Pfam" id="PF01872">
    <property type="entry name" value="RibD_C"/>
    <property type="match status" value="1"/>
</dbReference>
<sequence length="187" mass="20362">MREIIYGVHQSLDGFIEGPNGEFDWPQMGDELSAYSLAQCEQVGGFLYGRRVWELMAGYWPQVESISEHPHDLAFAPIWRRTPKVVVSRTLTGAEHGAQVVGGADLGKEVSALKEQPGGDLLLLGGAGAAGALTGLDLIDEYQIFVHPVVLGGGKPVFAPSERMGLRLVDSRVFDGRSVLLRYRREG</sequence>
<dbReference type="RefSeq" id="WP_088999435.1">
    <property type="nucleotide sequence ID" value="NZ_JBFAAC010000017.1"/>
</dbReference>
<organism evidence="2 3">
    <name type="scientific">Micromonospora echinofusca</name>
    <dbReference type="NCBI Taxonomy" id="47858"/>
    <lineage>
        <taxon>Bacteria</taxon>
        <taxon>Bacillati</taxon>
        <taxon>Actinomycetota</taxon>
        <taxon>Actinomycetes</taxon>
        <taxon>Micromonosporales</taxon>
        <taxon>Micromonosporaceae</taxon>
        <taxon>Micromonospora</taxon>
    </lineage>
</organism>
<gene>
    <name evidence="2" type="ORF">GA0070610_1631</name>
</gene>
<evidence type="ECO:0000313" key="2">
    <source>
        <dbReference type="EMBL" id="SCG15400.1"/>
    </source>
</evidence>
<name>A0A1C5G6P1_MICEH</name>
<dbReference type="PANTHER" id="PTHR38011">
    <property type="entry name" value="DIHYDROFOLATE REDUCTASE FAMILY PROTEIN (AFU_ORTHOLOGUE AFUA_8G06820)"/>
    <property type="match status" value="1"/>
</dbReference>
<dbReference type="EMBL" id="LT607733">
    <property type="protein sequence ID" value="SCG15400.1"/>
    <property type="molecule type" value="Genomic_DNA"/>
</dbReference>
<dbReference type="Proteomes" id="UP000198251">
    <property type="component" value="Chromosome I"/>
</dbReference>
<protein>
    <submittedName>
        <fullName evidence="2">Dihydrofolate reductase</fullName>
    </submittedName>
</protein>
<dbReference type="Gene3D" id="3.40.430.10">
    <property type="entry name" value="Dihydrofolate Reductase, subunit A"/>
    <property type="match status" value="1"/>
</dbReference>
<dbReference type="InterPro" id="IPR050765">
    <property type="entry name" value="Riboflavin_Biosynth_HTPR"/>
</dbReference>
<keyword evidence="3" id="KW-1185">Reference proteome</keyword>
<dbReference type="SUPFAM" id="SSF53597">
    <property type="entry name" value="Dihydrofolate reductase-like"/>
    <property type="match status" value="1"/>
</dbReference>
<feature type="domain" description="Bacterial bifunctional deaminase-reductase C-terminal" evidence="1">
    <location>
        <begin position="4"/>
        <end position="176"/>
    </location>
</feature>
<evidence type="ECO:0000313" key="3">
    <source>
        <dbReference type="Proteomes" id="UP000198251"/>
    </source>
</evidence>
<dbReference type="GO" id="GO:0008703">
    <property type="term" value="F:5-amino-6-(5-phosphoribosylamino)uracil reductase activity"/>
    <property type="evidence" value="ECO:0007669"/>
    <property type="project" value="InterPro"/>
</dbReference>
<dbReference type="AlphaFoldDB" id="A0A1C5G6P1"/>
<proteinExistence type="predicted"/>
<dbReference type="InterPro" id="IPR002734">
    <property type="entry name" value="RibDG_C"/>
</dbReference>